<evidence type="ECO:0000256" key="6">
    <source>
        <dbReference type="ARBA" id="ARBA00023034"/>
    </source>
</evidence>
<keyword evidence="4" id="KW-0256">Endoplasmic reticulum</keyword>
<dbReference type="Pfam" id="PF04099">
    <property type="entry name" value="Sybindin"/>
    <property type="match status" value="1"/>
</dbReference>
<dbReference type="EMBL" id="JBDODL010001216">
    <property type="protein sequence ID" value="MES1921286.1"/>
    <property type="molecule type" value="Genomic_DNA"/>
</dbReference>
<keyword evidence="5" id="KW-0931">ER-Golgi transport</keyword>
<protein>
    <recommendedName>
        <fullName evidence="9">Trafficking protein particle complex subunit</fullName>
    </recommendedName>
</protein>
<comment type="caution">
    <text evidence="7">The sequence shown here is derived from an EMBL/GenBank/DDBJ whole genome shotgun (WGS) entry which is preliminary data.</text>
</comment>
<keyword evidence="3" id="KW-0813">Transport</keyword>
<evidence type="ECO:0000313" key="8">
    <source>
        <dbReference type="Proteomes" id="UP001439008"/>
    </source>
</evidence>
<organism evidence="7 8">
    <name type="scientific">Bonamia ostreae</name>
    <dbReference type="NCBI Taxonomy" id="126728"/>
    <lineage>
        <taxon>Eukaryota</taxon>
        <taxon>Sar</taxon>
        <taxon>Rhizaria</taxon>
        <taxon>Endomyxa</taxon>
        <taxon>Ascetosporea</taxon>
        <taxon>Haplosporida</taxon>
        <taxon>Bonamia</taxon>
    </lineage>
</organism>
<dbReference type="InterPro" id="IPR011012">
    <property type="entry name" value="Longin-like_dom_sf"/>
</dbReference>
<sequence length="134" mass="15452">MDKIYYIKIFEKEKCVFTKKSDSFKSKKPQSHFDDLLYGVITSLKIFSNRVSYSRNKFNSIRLISAENYCVGILESLTGLLFVIAFKHSLPEVIAYNILDQIYTSFVIKLKVNPLASEAKSVFTESVDEIINKF</sequence>
<comment type="subcellular location">
    <subcellularLocation>
        <location evidence="1">Endoplasmic reticulum</location>
    </subcellularLocation>
    <subcellularLocation>
        <location evidence="2">Golgi apparatus</location>
    </subcellularLocation>
</comment>
<dbReference type="Gene3D" id="3.30.450.70">
    <property type="match status" value="1"/>
</dbReference>
<evidence type="ECO:0000313" key="7">
    <source>
        <dbReference type="EMBL" id="MES1921286.1"/>
    </source>
</evidence>
<proteinExistence type="predicted"/>
<dbReference type="InterPro" id="IPR007233">
    <property type="entry name" value="TRAPPC"/>
</dbReference>
<evidence type="ECO:0000256" key="4">
    <source>
        <dbReference type="ARBA" id="ARBA00022824"/>
    </source>
</evidence>
<keyword evidence="8" id="KW-1185">Reference proteome</keyword>
<name>A0ABV2ANP1_9EUKA</name>
<reference evidence="7 8" key="1">
    <citation type="journal article" date="2024" name="BMC Biol.">
        <title>Comparative genomics of Ascetosporea gives new insight into the evolutionary basis for animal parasitism in Rhizaria.</title>
        <authorList>
            <person name="Hiltunen Thoren M."/>
            <person name="Onut-Brannstrom I."/>
            <person name="Alfjorden A."/>
            <person name="Peckova H."/>
            <person name="Swords F."/>
            <person name="Hooper C."/>
            <person name="Holzer A.S."/>
            <person name="Bass D."/>
            <person name="Burki F."/>
        </authorList>
    </citation>
    <scope>NUCLEOTIDE SEQUENCE [LARGE SCALE GENOMIC DNA]</scope>
    <source>
        <strain evidence="7">20-A016</strain>
    </source>
</reference>
<dbReference type="Proteomes" id="UP001439008">
    <property type="component" value="Unassembled WGS sequence"/>
</dbReference>
<evidence type="ECO:0008006" key="9">
    <source>
        <dbReference type="Google" id="ProtNLM"/>
    </source>
</evidence>
<evidence type="ECO:0000256" key="3">
    <source>
        <dbReference type="ARBA" id="ARBA00022448"/>
    </source>
</evidence>
<keyword evidence="6" id="KW-0333">Golgi apparatus</keyword>
<accession>A0ABV2ANP1</accession>
<dbReference type="SUPFAM" id="SSF64356">
    <property type="entry name" value="SNARE-like"/>
    <property type="match status" value="1"/>
</dbReference>
<evidence type="ECO:0000256" key="5">
    <source>
        <dbReference type="ARBA" id="ARBA00022892"/>
    </source>
</evidence>
<gene>
    <name evidence="7" type="ORF">MHBO_002836</name>
</gene>
<evidence type="ECO:0000256" key="2">
    <source>
        <dbReference type="ARBA" id="ARBA00004555"/>
    </source>
</evidence>
<evidence type="ECO:0000256" key="1">
    <source>
        <dbReference type="ARBA" id="ARBA00004240"/>
    </source>
</evidence>